<dbReference type="Gene3D" id="1.20.58.160">
    <property type="match status" value="1"/>
</dbReference>
<dbReference type="PROSITE" id="PS50179">
    <property type="entry name" value="VHS"/>
    <property type="match status" value="1"/>
</dbReference>
<dbReference type="InterPro" id="IPR008942">
    <property type="entry name" value="ENTH_VHS"/>
</dbReference>
<keyword evidence="4" id="KW-0653">Protein transport</keyword>
<evidence type="ECO:0000256" key="4">
    <source>
        <dbReference type="ARBA" id="ARBA00022927"/>
    </source>
</evidence>
<keyword evidence="3" id="KW-0813">Transport</keyword>
<dbReference type="GO" id="GO:0004523">
    <property type="term" value="F:RNA-DNA hybrid ribonuclease activity"/>
    <property type="evidence" value="ECO:0007669"/>
    <property type="project" value="InterPro"/>
</dbReference>
<accession>M8BSU2</accession>
<dbReference type="InterPro" id="IPR038425">
    <property type="entry name" value="GAT_sf"/>
</dbReference>
<evidence type="ECO:0000256" key="5">
    <source>
        <dbReference type="ARBA" id="ARBA00023136"/>
    </source>
</evidence>
<proteinExistence type="inferred from homology"/>
<dbReference type="SUPFAM" id="SSF53098">
    <property type="entry name" value="Ribonuclease H-like"/>
    <property type="match status" value="1"/>
</dbReference>
<dbReference type="Gene3D" id="1.25.40.90">
    <property type="match status" value="1"/>
</dbReference>
<reference evidence="7" key="1">
    <citation type="submission" date="2015-06" db="UniProtKB">
        <authorList>
            <consortium name="EnsemblPlants"/>
        </authorList>
    </citation>
    <scope>IDENTIFICATION</scope>
</reference>
<dbReference type="PANTHER" id="PTHR45898">
    <property type="entry name" value="TOM1-LIKE PROTEIN"/>
    <property type="match status" value="1"/>
</dbReference>
<dbReference type="InterPro" id="IPR002156">
    <property type="entry name" value="RNaseH_domain"/>
</dbReference>
<dbReference type="EnsemblPlants" id="EMT28075">
    <property type="protein sequence ID" value="EMT28075"/>
    <property type="gene ID" value="F775_06041"/>
</dbReference>
<dbReference type="InterPro" id="IPR044836">
    <property type="entry name" value="TOL_plant"/>
</dbReference>
<dbReference type="PROSITE" id="PS50909">
    <property type="entry name" value="GAT"/>
    <property type="match status" value="1"/>
</dbReference>
<sequence length="654" mass="72903">MGVTSFSSAICSLKTEEKNIVYVLLWDWWTARNKINAGEHAKTTEELCYFIPKHIGEFTSAAETTVINREPAQNWRCPPENFVKINFDAAFHEQQNDGAFGYVVRTNTGDTIAAGADKLKHVKSALHAEALACIAAIEGSSDIGIHRVLLESDSQQLVYALKRGDADLSDIGVLFREARSLCVSAFESYDFMHYMKLIGLITFPKFSLDDDGDNAGETPIPEKTGFGLVRRGKKHRRLNSVEESLVEMASEMVKAATSEKLKEMDWAKNIEICELVAQDPGKAKDVIKSIKKCIGSRSKNAQLYAVMLLEMLMNNCGEPIHKQVIDNGLLPILVKIVKKKTELPVREKIFLLLDATQTSLGGAKGKFPQYYEAYYELVSAGVKFMNRPNVVITQVHNPVPEAIIEPNKDNLSSRSNGVQQEANVQPVSDTSIIRKASSVMEVLRDVLNSMDPRHPEGATDEFVLDLVEQCTFQKQRIMHLVMTSRDEAVVSQCIELNEELQKVLVRHDTLLSVHPTTTTVPSNLKEDEEEEDAESLYRRLRKGKALSQDHIDESVPSFRSIPEEKMRRALTIQPPLPDKKPTALNIRSPDHPEARPDPAVLIPPPPAKHAERERFFREKSMDGGVNLPGHLRGLSLQSSRDGSSSCSGSTDYGD</sequence>
<feature type="compositionally biased region" description="Low complexity" evidence="6">
    <location>
        <begin position="631"/>
        <end position="654"/>
    </location>
</feature>
<dbReference type="AlphaFoldDB" id="M8BSU2"/>
<keyword evidence="5" id="KW-0472">Membrane</keyword>
<dbReference type="GO" id="GO:0035091">
    <property type="term" value="F:phosphatidylinositol binding"/>
    <property type="evidence" value="ECO:0007669"/>
    <property type="project" value="InterPro"/>
</dbReference>
<feature type="compositionally biased region" description="Basic and acidic residues" evidence="6">
    <location>
        <begin position="608"/>
        <end position="621"/>
    </location>
</feature>
<dbReference type="InterPro" id="IPR002014">
    <property type="entry name" value="VHS_dom"/>
</dbReference>
<comment type="similarity">
    <text evidence="2">Belongs to the TOM1 family.</text>
</comment>
<organism evidence="7">
    <name type="scientific">Aegilops tauschii</name>
    <name type="common">Tausch's goatgrass</name>
    <name type="synonym">Aegilops squarrosa</name>
    <dbReference type="NCBI Taxonomy" id="37682"/>
    <lineage>
        <taxon>Eukaryota</taxon>
        <taxon>Viridiplantae</taxon>
        <taxon>Streptophyta</taxon>
        <taxon>Embryophyta</taxon>
        <taxon>Tracheophyta</taxon>
        <taxon>Spermatophyta</taxon>
        <taxon>Magnoliopsida</taxon>
        <taxon>Liliopsida</taxon>
        <taxon>Poales</taxon>
        <taxon>Poaceae</taxon>
        <taxon>BOP clade</taxon>
        <taxon>Pooideae</taxon>
        <taxon>Triticodae</taxon>
        <taxon>Triticeae</taxon>
        <taxon>Triticinae</taxon>
        <taxon>Aegilops</taxon>
    </lineage>
</organism>
<dbReference type="PANTHER" id="PTHR45898:SF3">
    <property type="entry name" value="TOM1-LIKE PROTEIN 5"/>
    <property type="match status" value="1"/>
</dbReference>
<dbReference type="InterPro" id="IPR036397">
    <property type="entry name" value="RNaseH_sf"/>
</dbReference>
<dbReference type="SUPFAM" id="SSF89009">
    <property type="entry name" value="GAT-like domain"/>
    <property type="match status" value="1"/>
</dbReference>
<dbReference type="GO" id="GO:0005737">
    <property type="term" value="C:cytoplasm"/>
    <property type="evidence" value="ECO:0007669"/>
    <property type="project" value="UniProtKB-ARBA"/>
</dbReference>
<dbReference type="SMART" id="SM00288">
    <property type="entry name" value="VHS"/>
    <property type="match status" value="1"/>
</dbReference>
<dbReference type="GO" id="GO:0043130">
    <property type="term" value="F:ubiquitin binding"/>
    <property type="evidence" value="ECO:0007669"/>
    <property type="project" value="InterPro"/>
</dbReference>
<protein>
    <submittedName>
        <fullName evidence="7">TOM1-like protein 2</fullName>
    </submittedName>
</protein>
<dbReference type="CDD" id="cd06222">
    <property type="entry name" value="RNase_H_like"/>
    <property type="match status" value="1"/>
</dbReference>
<evidence type="ECO:0000256" key="6">
    <source>
        <dbReference type="SAM" id="MobiDB-lite"/>
    </source>
</evidence>
<evidence type="ECO:0000313" key="7">
    <source>
        <dbReference type="EnsemblPlants" id="EMT28075"/>
    </source>
</evidence>
<dbReference type="InterPro" id="IPR044730">
    <property type="entry name" value="RNase_H-like_dom_plant"/>
</dbReference>
<dbReference type="CDD" id="cd14231">
    <property type="entry name" value="GAT_GGA-like_plant"/>
    <property type="match status" value="1"/>
</dbReference>
<dbReference type="GO" id="GO:0043328">
    <property type="term" value="P:protein transport to vacuole involved in ubiquitin-dependent protein catabolic process via the multivesicular body sorting pathway"/>
    <property type="evidence" value="ECO:0007669"/>
    <property type="project" value="InterPro"/>
</dbReference>
<dbReference type="GO" id="GO:0003676">
    <property type="term" value="F:nucleic acid binding"/>
    <property type="evidence" value="ECO:0007669"/>
    <property type="project" value="InterPro"/>
</dbReference>
<comment type="subcellular location">
    <subcellularLocation>
        <location evidence="1">Membrane</location>
        <topology evidence="1">Peripheral membrane protein</topology>
    </subcellularLocation>
</comment>
<dbReference type="InterPro" id="IPR004152">
    <property type="entry name" value="GAT_dom"/>
</dbReference>
<dbReference type="InterPro" id="IPR012337">
    <property type="entry name" value="RNaseH-like_sf"/>
</dbReference>
<name>M8BSU2_AEGTA</name>
<evidence type="ECO:0000256" key="2">
    <source>
        <dbReference type="ARBA" id="ARBA00007708"/>
    </source>
</evidence>
<dbReference type="GO" id="GO:0016020">
    <property type="term" value="C:membrane"/>
    <property type="evidence" value="ECO:0007669"/>
    <property type="project" value="UniProtKB-SubCell"/>
</dbReference>
<dbReference type="Pfam" id="PF03127">
    <property type="entry name" value="GAT"/>
    <property type="match status" value="1"/>
</dbReference>
<dbReference type="Gene3D" id="3.30.420.10">
    <property type="entry name" value="Ribonuclease H-like superfamily/Ribonuclease H"/>
    <property type="match status" value="1"/>
</dbReference>
<dbReference type="Pfam" id="PF13456">
    <property type="entry name" value="RVT_3"/>
    <property type="match status" value="1"/>
</dbReference>
<dbReference type="CDD" id="cd03561">
    <property type="entry name" value="VHS"/>
    <property type="match status" value="1"/>
</dbReference>
<dbReference type="Pfam" id="PF00790">
    <property type="entry name" value="VHS"/>
    <property type="match status" value="1"/>
</dbReference>
<dbReference type="ExpressionAtlas" id="M8BSU2">
    <property type="expression patterns" value="baseline"/>
</dbReference>
<evidence type="ECO:0000256" key="1">
    <source>
        <dbReference type="ARBA" id="ARBA00004170"/>
    </source>
</evidence>
<evidence type="ECO:0000256" key="3">
    <source>
        <dbReference type="ARBA" id="ARBA00022448"/>
    </source>
</evidence>
<feature type="region of interest" description="Disordered" evidence="6">
    <location>
        <begin position="573"/>
        <end position="654"/>
    </location>
</feature>
<dbReference type="SUPFAM" id="SSF48464">
    <property type="entry name" value="ENTH/VHS domain"/>
    <property type="match status" value="1"/>
</dbReference>